<dbReference type="CDD" id="cd00165">
    <property type="entry name" value="S4"/>
    <property type="match status" value="1"/>
</dbReference>
<evidence type="ECO:0000313" key="3">
    <source>
        <dbReference type="Proteomes" id="UP001139646"/>
    </source>
</evidence>
<organism evidence="2 3">
    <name type="scientific">Colwellia maritima</name>
    <dbReference type="NCBI Taxonomy" id="2912588"/>
    <lineage>
        <taxon>Bacteria</taxon>
        <taxon>Pseudomonadati</taxon>
        <taxon>Pseudomonadota</taxon>
        <taxon>Gammaproteobacteria</taxon>
        <taxon>Alteromonadales</taxon>
        <taxon>Colwelliaceae</taxon>
        <taxon>Colwellia</taxon>
    </lineage>
</organism>
<comment type="caution">
    <text evidence="2">The sequence shown here is derived from an EMBL/GenBank/DDBJ whole genome shotgun (WGS) entry which is preliminary data.</text>
</comment>
<keyword evidence="1" id="KW-0694">RNA-binding</keyword>
<dbReference type="SUPFAM" id="SSF55174">
    <property type="entry name" value="Alpha-L RNA-binding motif"/>
    <property type="match status" value="1"/>
</dbReference>
<proteinExistence type="predicted"/>
<accession>A0ABS9X4H5</accession>
<sequence length="134" mass="15237">MSEHPIFDICVEPIELCKLLKIANMVGGGGEAKTMISEGNVLVNDEVTVQKRKKIRHGDIIQYNGKTIKVAYNPGQKSAEFINTVVLASKKEQRKKELKVKYGIFHLKHKTIPFFLETMELCNYKRSEKGESLK</sequence>
<reference evidence="2" key="1">
    <citation type="submission" date="2022-01" db="EMBL/GenBank/DDBJ databases">
        <title>Colwellia maritima, isolated from seawater.</title>
        <authorList>
            <person name="Kristyanto S."/>
            <person name="Jung J."/>
            <person name="Jeon C.O."/>
        </authorList>
    </citation>
    <scope>NUCLEOTIDE SEQUENCE</scope>
    <source>
        <strain evidence="2">MSW7</strain>
    </source>
</reference>
<dbReference type="EMBL" id="JAKKSL010000004">
    <property type="protein sequence ID" value="MCI2285160.1"/>
    <property type="molecule type" value="Genomic_DNA"/>
</dbReference>
<gene>
    <name evidence="2" type="ORF">L3081_19420</name>
</gene>
<dbReference type="InterPro" id="IPR036986">
    <property type="entry name" value="S4_RNA-bd_sf"/>
</dbReference>
<dbReference type="Proteomes" id="UP001139646">
    <property type="component" value="Unassembled WGS sequence"/>
</dbReference>
<dbReference type="PROSITE" id="PS50889">
    <property type="entry name" value="S4"/>
    <property type="match status" value="1"/>
</dbReference>
<evidence type="ECO:0000256" key="1">
    <source>
        <dbReference type="PROSITE-ProRule" id="PRU00182"/>
    </source>
</evidence>
<dbReference type="Gene3D" id="3.10.290.10">
    <property type="entry name" value="RNA-binding S4 domain"/>
    <property type="match status" value="1"/>
</dbReference>
<protein>
    <submittedName>
        <fullName evidence="2">RNA-binding S4 domain-containing protein</fullName>
    </submittedName>
</protein>
<dbReference type="RefSeq" id="WP_242287885.1">
    <property type="nucleotide sequence ID" value="NZ_JAKKSL010000004.1"/>
</dbReference>
<evidence type="ECO:0000313" key="2">
    <source>
        <dbReference type="EMBL" id="MCI2285160.1"/>
    </source>
</evidence>
<name>A0ABS9X4H5_9GAMM</name>
<keyword evidence="3" id="KW-1185">Reference proteome</keyword>
<dbReference type="Pfam" id="PF13275">
    <property type="entry name" value="S4_2"/>
    <property type="match status" value="1"/>
</dbReference>